<accession>A0A160T4U5</accession>
<name>A0A160T4U5_9CHLR</name>
<gene>
    <name evidence="1" type="ORF">CFX0092_A1937</name>
</gene>
<protein>
    <submittedName>
        <fullName evidence="1">Uncharacterized protein</fullName>
    </submittedName>
</protein>
<dbReference type="Proteomes" id="UP000215027">
    <property type="component" value="Chromosome I"/>
</dbReference>
<proteinExistence type="predicted"/>
<keyword evidence="2" id="KW-1185">Reference proteome</keyword>
<dbReference type="KEGG" id="pbf:CFX0092_A1937"/>
<organism evidence="1 2">
    <name type="scientific">Candidatus Promineifilum breve</name>
    <dbReference type="NCBI Taxonomy" id="1806508"/>
    <lineage>
        <taxon>Bacteria</taxon>
        <taxon>Bacillati</taxon>
        <taxon>Chloroflexota</taxon>
        <taxon>Ardenticatenia</taxon>
        <taxon>Candidatus Promineifilales</taxon>
        <taxon>Candidatus Promineifilaceae</taxon>
        <taxon>Candidatus Promineifilum</taxon>
    </lineage>
</organism>
<evidence type="ECO:0000313" key="1">
    <source>
        <dbReference type="EMBL" id="CUS03815.2"/>
    </source>
</evidence>
<reference evidence="1" key="1">
    <citation type="submission" date="2016-01" db="EMBL/GenBank/DDBJ databases">
        <authorList>
            <person name="Mcilroy J.S."/>
            <person name="Karst M S."/>
            <person name="Albertsen M."/>
        </authorList>
    </citation>
    <scope>NUCLEOTIDE SEQUENCE</scope>
    <source>
        <strain evidence="1">Cfx-K</strain>
    </source>
</reference>
<dbReference type="EMBL" id="LN890655">
    <property type="protein sequence ID" value="CUS03815.2"/>
    <property type="molecule type" value="Genomic_DNA"/>
</dbReference>
<dbReference type="RefSeq" id="WP_095043251.1">
    <property type="nucleotide sequence ID" value="NZ_LN890655.1"/>
</dbReference>
<evidence type="ECO:0000313" key="2">
    <source>
        <dbReference type="Proteomes" id="UP000215027"/>
    </source>
</evidence>
<sequence>MISYRIRRLPMDGDPARRYHLFDRAEGLLLVADQGSPWLPPDLPPQVRFSRPDGERLATMDLPRPDERRAERKHNYAIIYEHAVYALITALDLSGGTAALNAPPPAGPPSFDRLVIEVEGHRWLGLRWTEEGEGGPLLVIYDAAAADLPAAVDPEAADLPEPIGLLEVGAGDYDFDLTLPAGRLAQAPLLGLALAYLVDGELLVAEGAAYSRAANRPG</sequence>
<dbReference type="AlphaFoldDB" id="A0A160T4U5"/>